<name>A0A0K1RDW6_9CORY</name>
<keyword evidence="3" id="KW-1185">Reference proteome</keyword>
<dbReference type="SMART" id="SM00530">
    <property type="entry name" value="HTH_XRE"/>
    <property type="match status" value="1"/>
</dbReference>
<dbReference type="RefSeq" id="WP_052205982.1">
    <property type="nucleotide sequence ID" value="NZ_BAAAGW010000013.1"/>
</dbReference>
<dbReference type="InterPro" id="IPR010982">
    <property type="entry name" value="Lambda_DNA-bd_dom_sf"/>
</dbReference>
<dbReference type="Pfam" id="PF01381">
    <property type="entry name" value="HTH_3"/>
    <property type="match status" value="1"/>
</dbReference>
<dbReference type="Proteomes" id="UP000060016">
    <property type="component" value="Chromosome"/>
</dbReference>
<gene>
    <name evidence="2" type="ORF">AK829_11300</name>
</gene>
<feature type="compositionally biased region" description="Polar residues" evidence="1">
    <location>
        <begin position="1"/>
        <end position="13"/>
    </location>
</feature>
<evidence type="ECO:0000313" key="2">
    <source>
        <dbReference type="EMBL" id="AKV59609.1"/>
    </source>
</evidence>
<dbReference type="Gene3D" id="1.10.260.40">
    <property type="entry name" value="lambda repressor-like DNA-binding domains"/>
    <property type="match status" value="1"/>
</dbReference>
<dbReference type="GO" id="GO:0003677">
    <property type="term" value="F:DNA binding"/>
    <property type="evidence" value="ECO:0007669"/>
    <property type="project" value="InterPro"/>
</dbReference>
<dbReference type="EMBL" id="CP012342">
    <property type="protein sequence ID" value="AKV59609.1"/>
    <property type="molecule type" value="Genomic_DNA"/>
</dbReference>
<sequence>MKQNNTSFGSRLTQARKEVGMSQRDLARVSGISQPTIQRIETGAREPSLLQLSALAFGCGVSVDTLRGSSPLREEVRVAGRTNDAGSDDLAEYLLYALELSRELDEIGIPRR</sequence>
<dbReference type="CDD" id="cd00093">
    <property type="entry name" value="HTH_XRE"/>
    <property type="match status" value="1"/>
</dbReference>
<dbReference type="AlphaFoldDB" id="A0A0K1RDW6"/>
<reference evidence="2 3" key="1">
    <citation type="submission" date="2015-08" db="EMBL/GenBank/DDBJ databases">
        <authorList>
            <person name="Babu N.S."/>
            <person name="Beckwith C.J."/>
            <person name="Beseler K.G."/>
            <person name="Brison A."/>
            <person name="Carone J.V."/>
            <person name="Caskin T.P."/>
            <person name="Diamond M."/>
            <person name="Durham M.E."/>
            <person name="Foxe J.M."/>
            <person name="Go M."/>
            <person name="Henderson B.A."/>
            <person name="Jones I.B."/>
            <person name="McGettigan J.A."/>
            <person name="Micheletti S.J."/>
            <person name="Nasrallah M.E."/>
            <person name="Ortiz D."/>
            <person name="Piller C.R."/>
            <person name="Privatt S.R."/>
            <person name="Schneider S.L."/>
            <person name="Sharp S."/>
            <person name="Smith T.C."/>
            <person name="Stanton J.D."/>
            <person name="Ullery H.E."/>
            <person name="Wilson R.J."/>
            <person name="Serrano M.G."/>
            <person name="Buck G."/>
            <person name="Lee V."/>
            <person name="Wang Y."/>
            <person name="Carvalho R."/>
            <person name="Voegtly L."/>
            <person name="Shi R."/>
            <person name="Duckworth R."/>
            <person name="Johnson A."/>
            <person name="Loviza R."/>
            <person name="Walstead R."/>
            <person name="Shah Z."/>
            <person name="Kiflezghi M."/>
            <person name="Wade K."/>
            <person name="Ball S.L."/>
            <person name="Bradley K.W."/>
            <person name="Asai D.J."/>
            <person name="Bowman C.A."/>
            <person name="Russell D.A."/>
            <person name="Pope W.H."/>
            <person name="Jacobs-Sera D."/>
            <person name="Hendrix R.W."/>
            <person name="Hatfull G.F."/>
        </authorList>
    </citation>
    <scope>NUCLEOTIDE SEQUENCE [LARGE SCALE GENOMIC DNA]</scope>
    <source>
        <strain evidence="2 3">PUDD_83A45</strain>
    </source>
</reference>
<organism evidence="2 3">
    <name type="scientific">Corynebacterium riegelii</name>
    <dbReference type="NCBI Taxonomy" id="156976"/>
    <lineage>
        <taxon>Bacteria</taxon>
        <taxon>Bacillati</taxon>
        <taxon>Actinomycetota</taxon>
        <taxon>Actinomycetes</taxon>
        <taxon>Mycobacteriales</taxon>
        <taxon>Corynebacteriaceae</taxon>
        <taxon>Corynebacterium</taxon>
    </lineage>
</organism>
<dbReference type="PANTHER" id="PTHR46797">
    <property type="entry name" value="HTH-TYPE TRANSCRIPTIONAL REGULATOR"/>
    <property type="match status" value="1"/>
</dbReference>
<evidence type="ECO:0000313" key="3">
    <source>
        <dbReference type="Proteomes" id="UP000060016"/>
    </source>
</evidence>
<dbReference type="STRING" id="156976.AK829_11300"/>
<dbReference type="PROSITE" id="PS50943">
    <property type="entry name" value="HTH_CROC1"/>
    <property type="match status" value="1"/>
</dbReference>
<dbReference type="GO" id="GO:0005829">
    <property type="term" value="C:cytosol"/>
    <property type="evidence" value="ECO:0007669"/>
    <property type="project" value="TreeGrafter"/>
</dbReference>
<dbReference type="InterPro" id="IPR001387">
    <property type="entry name" value="Cro/C1-type_HTH"/>
</dbReference>
<dbReference type="KEGG" id="crie:AK829_11300"/>
<dbReference type="GO" id="GO:0003700">
    <property type="term" value="F:DNA-binding transcription factor activity"/>
    <property type="evidence" value="ECO:0007669"/>
    <property type="project" value="TreeGrafter"/>
</dbReference>
<accession>A0A0K1RDW6</accession>
<evidence type="ECO:0000256" key="1">
    <source>
        <dbReference type="SAM" id="MobiDB-lite"/>
    </source>
</evidence>
<protein>
    <submittedName>
        <fullName evidence="2">Uncharacterized protein</fullName>
    </submittedName>
</protein>
<dbReference type="SUPFAM" id="SSF47413">
    <property type="entry name" value="lambda repressor-like DNA-binding domains"/>
    <property type="match status" value="1"/>
</dbReference>
<proteinExistence type="predicted"/>
<dbReference type="PANTHER" id="PTHR46797:SF1">
    <property type="entry name" value="METHYLPHOSPHONATE SYNTHASE"/>
    <property type="match status" value="1"/>
</dbReference>
<feature type="region of interest" description="Disordered" evidence="1">
    <location>
        <begin position="1"/>
        <end position="24"/>
    </location>
</feature>
<dbReference type="InterPro" id="IPR050807">
    <property type="entry name" value="TransReg_Diox_bact_type"/>
</dbReference>